<dbReference type="GO" id="GO:0008270">
    <property type="term" value="F:zinc ion binding"/>
    <property type="evidence" value="ECO:0007669"/>
    <property type="project" value="UniProtKB-KW"/>
</dbReference>
<accession>A0AAE0QS15</accession>
<dbReference type="Proteomes" id="UP001274896">
    <property type="component" value="Unassembled WGS sequence"/>
</dbReference>
<keyword evidence="1" id="KW-0863">Zinc-finger</keyword>
<dbReference type="Pfam" id="PF00098">
    <property type="entry name" value="zf-CCHC"/>
    <property type="match status" value="1"/>
</dbReference>
<feature type="domain" description="CCHC-type" evidence="3">
    <location>
        <begin position="54"/>
        <end position="69"/>
    </location>
</feature>
<proteinExistence type="predicted"/>
<dbReference type="SUPFAM" id="SSF57756">
    <property type="entry name" value="Retrovirus zinc finger-like domains"/>
    <property type="match status" value="1"/>
</dbReference>
<keyword evidence="1" id="KW-0479">Metal-binding</keyword>
<feature type="compositionally biased region" description="Polar residues" evidence="2">
    <location>
        <begin position="105"/>
        <end position="116"/>
    </location>
</feature>
<protein>
    <recommendedName>
        <fullName evidence="3">CCHC-type domain-containing protein</fullName>
    </recommendedName>
</protein>
<evidence type="ECO:0000313" key="4">
    <source>
        <dbReference type="EMBL" id="KAK3530953.1"/>
    </source>
</evidence>
<keyword evidence="5" id="KW-1185">Reference proteome</keyword>
<dbReference type="InterPro" id="IPR036875">
    <property type="entry name" value="Znf_CCHC_sf"/>
</dbReference>
<gene>
    <name evidence="4" type="ORF">QTP70_007255</name>
</gene>
<organism evidence="4 5">
    <name type="scientific">Hemibagrus guttatus</name>
    <dbReference type="NCBI Taxonomy" id="175788"/>
    <lineage>
        <taxon>Eukaryota</taxon>
        <taxon>Metazoa</taxon>
        <taxon>Chordata</taxon>
        <taxon>Craniata</taxon>
        <taxon>Vertebrata</taxon>
        <taxon>Euteleostomi</taxon>
        <taxon>Actinopterygii</taxon>
        <taxon>Neopterygii</taxon>
        <taxon>Teleostei</taxon>
        <taxon>Ostariophysi</taxon>
        <taxon>Siluriformes</taxon>
        <taxon>Bagridae</taxon>
        <taxon>Hemibagrus</taxon>
    </lineage>
</organism>
<sequence>MISIGSKSDLVKHGVSFRRFTYMILNSDITELERTLTFKIDGFEYVIFVSTMMCFGCGKTGHLVRECPQAAGGKDSTSGQSSASAQDRAEQKQTAQVDGEVGAISATSEGTESVSVTAARHNTEKPVGKLAEVLSTETDPVPGERDLPDAPPLLGILVLGGVC</sequence>
<name>A0AAE0QS15_9TELE</name>
<dbReference type="InterPro" id="IPR001878">
    <property type="entry name" value="Znf_CCHC"/>
</dbReference>
<evidence type="ECO:0000256" key="1">
    <source>
        <dbReference type="PROSITE-ProRule" id="PRU00047"/>
    </source>
</evidence>
<feature type="compositionally biased region" description="Polar residues" evidence="2">
    <location>
        <begin position="75"/>
        <end position="85"/>
    </location>
</feature>
<evidence type="ECO:0000313" key="5">
    <source>
        <dbReference type="Proteomes" id="UP001274896"/>
    </source>
</evidence>
<evidence type="ECO:0000256" key="2">
    <source>
        <dbReference type="SAM" id="MobiDB-lite"/>
    </source>
</evidence>
<evidence type="ECO:0000259" key="3">
    <source>
        <dbReference type="PROSITE" id="PS50158"/>
    </source>
</evidence>
<dbReference type="EMBL" id="JAUCMX010000011">
    <property type="protein sequence ID" value="KAK3530953.1"/>
    <property type="molecule type" value="Genomic_DNA"/>
</dbReference>
<feature type="region of interest" description="Disordered" evidence="2">
    <location>
        <begin position="68"/>
        <end position="122"/>
    </location>
</feature>
<comment type="caution">
    <text evidence="4">The sequence shown here is derived from an EMBL/GenBank/DDBJ whole genome shotgun (WGS) entry which is preliminary data.</text>
</comment>
<dbReference type="AlphaFoldDB" id="A0AAE0QS15"/>
<dbReference type="PROSITE" id="PS50158">
    <property type="entry name" value="ZF_CCHC"/>
    <property type="match status" value="1"/>
</dbReference>
<dbReference type="SMART" id="SM00343">
    <property type="entry name" value="ZnF_C2HC"/>
    <property type="match status" value="1"/>
</dbReference>
<keyword evidence="1" id="KW-0862">Zinc</keyword>
<reference evidence="4" key="1">
    <citation type="submission" date="2023-06" db="EMBL/GenBank/DDBJ databases">
        <title>Male Hemibagrus guttatus genome.</title>
        <authorList>
            <person name="Bian C."/>
        </authorList>
    </citation>
    <scope>NUCLEOTIDE SEQUENCE</scope>
    <source>
        <strain evidence="4">Male_cb2023</strain>
        <tissue evidence="4">Muscle</tissue>
    </source>
</reference>
<dbReference type="GO" id="GO:0003676">
    <property type="term" value="F:nucleic acid binding"/>
    <property type="evidence" value="ECO:0007669"/>
    <property type="project" value="InterPro"/>
</dbReference>
<dbReference type="Gene3D" id="4.10.60.10">
    <property type="entry name" value="Zinc finger, CCHC-type"/>
    <property type="match status" value="1"/>
</dbReference>